<dbReference type="STRING" id="1712654.A7C91_00585"/>
<dbReference type="SUPFAM" id="SSF51658">
    <property type="entry name" value="Xylose isomerase-like"/>
    <property type="match status" value="1"/>
</dbReference>
<dbReference type="RefSeq" id="WP_068664005.1">
    <property type="nucleotide sequence ID" value="NZ_CP015520.1"/>
</dbReference>
<evidence type="ECO:0000313" key="3">
    <source>
        <dbReference type="Proteomes" id="UP000076969"/>
    </source>
</evidence>
<dbReference type="InterPro" id="IPR050312">
    <property type="entry name" value="IolE/XylAMocC-like"/>
</dbReference>
<dbReference type="Proteomes" id="UP000076969">
    <property type="component" value="Chromosome"/>
</dbReference>
<protein>
    <submittedName>
        <fullName evidence="2">Xylose isomerase</fullName>
    </submittedName>
</protein>
<dbReference type="Pfam" id="PF01261">
    <property type="entry name" value="AP_endonuc_2"/>
    <property type="match status" value="1"/>
</dbReference>
<keyword evidence="2" id="KW-0413">Isomerase</keyword>
<dbReference type="Gene3D" id="3.20.20.150">
    <property type="entry name" value="Divalent-metal-dependent TIM barrel enzymes"/>
    <property type="match status" value="1"/>
</dbReference>
<dbReference type="GO" id="GO:0016853">
    <property type="term" value="F:isomerase activity"/>
    <property type="evidence" value="ECO:0007669"/>
    <property type="project" value="UniProtKB-KW"/>
</dbReference>
<dbReference type="AlphaFoldDB" id="A0A172WEL5"/>
<evidence type="ECO:0000259" key="1">
    <source>
        <dbReference type="Pfam" id="PF01261"/>
    </source>
</evidence>
<dbReference type="GeneID" id="28494645"/>
<dbReference type="PANTHER" id="PTHR12110">
    <property type="entry name" value="HYDROXYPYRUVATE ISOMERASE"/>
    <property type="match status" value="1"/>
</dbReference>
<dbReference type="InterPro" id="IPR001719">
    <property type="entry name" value="AP_endonuc_2"/>
</dbReference>
<dbReference type="KEGG" id="tpie:A7C91_00585"/>
<dbReference type="EMBL" id="CP015520">
    <property type="protein sequence ID" value="ANF21867.1"/>
    <property type="molecule type" value="Genomic_DNA"/>
</dbReference>
<feature type="domain" description="Xylose isomerase-like TIM barrel" evidence="1">
    <location>
        <begin position="17"/>
        <end position="247"/>
    </location>
</feature>
<dbReference type="SMART" id="SM00518">
    <property type="entry name" value="AP2Ec"/>
    <property type="match status" value="1"/>
</dbReference>
<proteinExistence type="predicted"/>
<organism evidence="2 3">
    <name type="scientific">Thermococcus piezophilus</name>
    <dbReference type="NCBI Taxonomy" id="1712654"/>
    <lineage>
        <taxon>Archaea</taxon>
        <taxon>Methanobacteriati</taxon>
        <taxon>Methanobacteriota</taxon>
        <taxon>Thermococci</taxon>
        <taxon>Thermococcales</taxon>
        <taxon>Thermococcaceae</taxon>
        <taxon>Thermococcus</taxon>
    </lineage>
</organism>
<accession>A0A172WEL5</accession>
<dbReference type="GO" id="GO:0006281">
    <property type="term" value="P:DNA repair"/>
    <property type="evidence" value="ECO:0007669"/>
    <property type="project" value="InterPro"/>
</dbReference>
<sequence length="251" mass="28482">MLGLSTTALDGEFEVWIEKVKNLGFEFIEFVSEWPRYLTHENYRHFAEVIESSGLKLSIHAPFSDVNIGAFSERIRRAFLEVLRETLEVAAQMNATVVTIHPGHCSPLSIKHRDRYLKIHRESLHRIANWGEELGIRIGVENMPRFPILDAQSCDRLAELVEGIEIGVTFDVGHLNTTTANFDRFLELLGDRVVHIHLHDNLGERDEHLPLGDGAVPWEKLLPKLPKVTKALEVADIKSAGKSLKFLKSLH</sequence>
<dbReference type="InterPro" id="IPR013022">
    <property type="entry name" value="Xyl_isomerase-like_TIM-brl"/>
</dbReference>
<keyword evidence="3" id="KW-1185">Reference proteome</keyword>
<evidence type="ECO:0000313" key="2">
    <source>
        <dbReference type="EMBL" id="ANF21867.1"/>
    </source>
</evidence>
<dbReference type="InterPro" id="IPR036237">
    <property type="entry name" value="Xyl_isomerase-like_sf"/>
</dbReference>
<dbReference type="GO" id="GO:0003677">
    <property type="term" value="F:DNA binding"/>
    <property type="evidence" value="ECO:0007669"/>
    <property type="project" value="InterPro"/>
</dbReference>
<gene>
    <name evidence="2" type="ORF">A7C91_00585</name>
</gene>
<dbReference type="OrthoDB" id="372143at2157"/>
<name>A0A172WEL5_9EURY</name>
<dbReference type="GO" id="GO:0008270">
    <property type="term" value="F:zinc ion binding"/>
    <property type="evidence" value="ECO:0007669"/>
    <property type="project" value="InterPro"/>
</dbReference>
<reference evidence="3" key="1">
    <citation type="journal article" date="2016" name="Syst. Appl. Microbiol.">
        <title>Thermococcus piezophilus sp. nov., a novel hyperthermophilic and piezophilic archaeon with a broad pressure range for growth, isolated from a deepest hydrothermal vent at the Mid-Cayman Rise.</title>
        <authorList>
            <person name="Dalmasso C."/>
            <person name="Oger P."/>
            <person name="Selva G."/>
            <person name="Courtine D."/>
            <person name="L'Haridon S."/>
            <person name="Garlaschelli A."/>
            <person name="Roussel E."/>
            <person name="Miyazaki J."/>
            <person name="Reveillaud J."/>
            <person name="Jebbar M."/>
            <person name="Takai K."/>
            <person name="Maignien L."/>
            <person name="Alain K."/>
        </authorList>
    </citation>
    <scope>NUCLEOTIDE SEQUENCE [LARGE SCALE GENOMIC DNA]</scope>
    <source>
        <strain evidence="3">CDGS</strain>
    </source>
</reference>
<dbReference type="PANTHER" id="PTHR12110:SF21">
    <property type="entry name" value="XYLOSE ISOMERASE-LIKE TIM BARREL DOMAIN-CONTAINING PROTEIN"/>
    <property type="match status" value="1"/>
</dbReference>